<evidence type="ECO:0000256" key="7">
    <source>
        <dbReference type="PROSITE-ProRule" id="PRU00175"/>
    </source>
</evidence>
<evidence type="ECO:0000259" key="8">
    <source>
        <dbReference type="PROSITE" id="PS50089"/>
    </source>
</evidence>
<dbReference type="AlphaFoldDB" id="A0A9W6BDC0"/>
<evidence type="ECO:0000256" key="1">
    <source>
        <dbReference type="ARBA" id="ARBA00022723"/>
    </source>
</evidence>
<dbReference type="PROSITE" id="PS00518">
    <property type="entry name" value="ZF_RING_1"/>
    <property type="match status" value="1"/>
</dbReference>
<evidence type="ECO:0000256" key="3">
    <source>
        <dbReference type="ARBA" id="ARBA00022771"/>
    </source>
</evidence>
<dbReference type="PANTHER" id="PTHR24203">
    <property type="entry name" value="ANKYRIN REPEAT FAMILY PROTEIN"/>
    <property type="match status" value="1"/>
</dbReference>
<dbReference type="InterPro" id="IPR002110">
    <property type="entry name" value="Ankyrin_rpt"/>
</dbReference>
<dbReference type="InterPro" id="IPR001841">
    <property type="entry name" value="Znf_RING"/>
</dbReference>
<dbReference type="InterPro" id="IPR013083">
    <property type="entry name" value="Znf_RING/FYVE/PHD"/>
</dbReference>
<sequence length="519" mass="53385">MGCGSSSLAVVELNRSLKTTSGTHALQDKLHSCPWLLSAATPVFSSTAGTPLHTACQRKQIEVVQQMLSFLSGASLPVVREALKPYCSRHGLALPNAAAEGVRIAVSMTNCKGQTPLMCACAAGCPELVKLLLAQGADPWAGDRCGARTALHYAAMAGSAPCIEALMSNLPVHRRAQRLRRHRLHYAVFLDQESAIEELLRHDPQLTAATSGNSYDIFLTFPSLSTPLHFAALRGNVAIVRQLLRHHVLHPASSGARSRDPRLRADHSQHLPWEVAAAHHTSNRELLQLLHPGRPLEQALGLAVAGGGGSSATRIGPSSLAAIAAAALFARLTGDLKRLEGQGPAGSVDRSAAGGSAMPVTAATSAAGGRLVSSSLASASARTPACGAAAAATVPAPPPLSVVRLSHASRPLAPGGSCCGKAAASVPAADTNASGSTGDGDDEAAGPPLCGVCFVEREAVAPVGCGHGVCGRCAGQMCRVELASRSRPRPLLCPFCRREVAGFVALSTTRQGARGSLCA</sequence>
<dbReference type="PROSITE" id="PS50297">
    <property type="entry name" value="ANK_REP_REGION"/>
    <property type="match status" value="2"/>
</dbReference>
<dbReference type="PROSITE" id="PS50089">
    <property type="entry name" value="ZF_RING_2"/>
    <property type="match status" value="1"/>
</dbReference>
<proteinExistence type="predicted"/>
<keyword evidence="1" id="KW-0479">Metal-binding</keyword>
<dbReference type="PANTHER" id="PTHR24203:SF45">
    <property type="entry name" value="ANKYRIN REPEAT DOMAIN 6"/>
    <property type="match status" value="1"/>
</dbReference>
<keyword evidence="5 6" id="KW-0040">ANK repeat</keyword>
<evidence type="ECO:0000256" key="6">
    <source>
        <dbReference type="PROSITE-ProRule" id="PRU00023"/>
    </source>
</evidence>
<dbReference type="Gene3D" id="3.30.40.10">
    <property type="entry name" value="Zinc/RING finger domain, C3HC4 (zinc finger)"/>
    <property type="match status" value="1"/>
</dbReference>
<dbReference type="InterPro" id="IPR017907">
    <property type="entry name" value="Znf_RING_CS"/>
</dbReference>
<dbReference type="SUPFAM" id="SSF48403">
    <property type="entry name" value="Ankyrin repeat"/>
    <property type="match status" value="1"/>
</dbReference>
<dbReference type="Pfam" id="PF12796">
    <property type="entry name" value="Ank_2"/>
    <property type="match status" value="1"/>
</dbReference>
<evidence type="ECO:0000313" key="10">
    <source>
        <dbReference type="Proteomes" id="UP001165080"/>
    </source>
</evidence>
<reference evidence="9 10" key="1">
    <citation type="journal article" date="2023" name="Commun. Biol.">
        <title>Reorganization of the ancestral sex-determining regions during the evolution of trioecy in Pleodorina starrii.</title>
        <authorList>
            <person name="Takahashi K."/>
            <person name="Suzuki S."/>
            <person name="Kawai-Toyooka H."/>
            <person name="Yamamoto K."/>
            <person name="Hamaji T."/>
            <person name="Ootsuki R."/>
            <person name="Yamaguchi H."/>
            <person name="Kawachi M."/>
            <person name="Higashiyama T."/>
            <person name="Nozaki H."/>
        </authorList>
    </citation>
    <scope>NUCLEOTIDE SEQUENCE [LARGE SCALE GENOMIC DNA]</scope>
    <source>
        <strain evidence="9 10">NIES-4479</strain>
    </source>
</reference>
<dbReference type="SMART" id="SM00248">
    <property type="entry name" value="ANK"/>
    <property type="match status" value="5"/>
</dbReference>
<dbReference type="GO" id="GO:0008270">
    <property type="term" value="F:zinc ion binding"/>
    <property type="evidence" value="ECO:0007669"/>
    <property type="project" value="UniProtKB-KW"/>
</dbReference>
<feature type="repeat" description="ANK" evidence="6">
    <location>
        <begin position="112"/>
        <end position="144"/>
    </location>
</feature>
<evidence type="ECO:0000256" key="5">
    <source>
        <dbReference type="ARBA" id="ARBA00023043"/>
    </source>
</evidence>
<evidence type="ECO:0000256" key="4">
    <source>
        <dbReference type="ARBA" id="ARBA00022833"/>
    </source>
</evidence>
<gene>
    <name evidence="9" type="primary">PLESTMB000019</name>
    <name evidence="9" type="ORF">PLESTB_000338300</name>
</gene>
<accession>A0A9W6BDC0</accession>
<evidence type="ECO:0000313" key="9">
    <source>
        <dbReference type="EMBL" id="GLC50064.1"/>
    </source>
</evidence>
<dbReference type="Pfam" id="PF00023">
    <property type="entry name" value="Ank"/>
    <property type="match status" value="1"/>
</dbReference>
<dbReference type="Gene3D" id="1.25.40.20">
    <property type="entry name" value="Ankyrin repeat-containing domain"/>
    <property type="match status" value="2"/>
</dbReference>
<dbReference type="EMBL" id="BRXU01000003">
    <property type="protein sequence ID" value="GLC50064.1"/>
    <property type="molecule type" value="Genomic_DNA"/>
</dbReference>
<keyword evidence="4" id="KW-0862">Zinc</keyword>
<comment type="caution">
    <text evidence="9">The sequence shown here is derived from an EMBL/GenBank/DDBJ whole genome shotgun (WGS) entry which is preliminary data.</text>
</comment>
<organism evidence="9 10">
    <name type="scientific">Pleodorina starrii</name>
    <dbReference type="NCBI Taxonomy" id="330485"/>
    <lineage>
        <taxon>Eukaryota</taxon>
        <taxon>Viridiplantae</taxon>
        <taxon>Chlorophyta</taxon>
        <taxon>core chlorophytes</taxon>
        <taxon>Chlorophyceae</taxon>
        <taxon>CS clade</taxon>
        <taxon>Chlamydomonadales</taxon>
        <taxon>Volvocaceae</taxon>
        <taxon>Pleodorina</taxon>
    </lineage>
</organism>
<evidence type="ECO:0000256" key="2">
    <source>
        <dbReference type="ARBA" id="ARBA00022737"/>
    </source>
</evidence>
<keyword evidence="3 7" id="KW-0863">Zinc-finger</keyword>
<dbReference type="SUPFAM" id="SSF57850">
    <property type="entry name" value="RING/U-box"/>
    <property type="match status" value="1"/>
</dbReference>
<protein>
    <recommendedName>
        <fullName evidence="8">RING-type domain-containing protein</fullName>
    </recommendedName>
</protein>
<name>A0A9W6BDC0_9CHLO</name>
<dbReference type="PROSITE" id="PS50088">
    <property type="entry name" value="ANK_REPEAT"/>
    <property type="match status" value="2"/>
</dbReference>
<feature type="repeat" description="ANK" evidence="6">
    <location>
        <begin position="223"/>
        <end position="246"/>
    </location>
</feature>
<feature type="domain" description="RING-type" evidence="8">
    <location>
        <begin position="450"/>
        <end position="497"/>
    </location>
</feature>
<dbReference type="InterPro" id="IPR036770">
    <property type="entry name" value="Ankyrin_rpt-contain_sf"/>
</dbReference>
<dbReference type="Proteomes" id="UP001165080">
    <property type="component" value="Unassembled WGS sequence"/>
</dbReference>
<keyword evidence="2" id="KW-0677">Repeat</keyword>
<keyword evidence="10" id="KW-1185">Reference proteome</keyword>